<keyword evidence="4" id="KW-0233">DNA recombination</keyword>
<comment type="caution">
    <text evidence="8">The sequence shown here is derived from an EMBL/GenBank/DDBJ whole genome shotgun (WGS) entry which is preliminary data.</text>
</comment>
<dbReference type="InterPro" id="IPR011010">
    <property type="entry name" value="DNA_brk_join_enz"/>
</dbReference>
<dbReference type="InterPro" id="IPR002104">
    <property type="entry name" value="Integrase_catalytic"/>
</dbReference>
<dbReference type="InterPro" id="IPR004107">
    <property type="entry name" value="Integrase_SAM-like_N"/>
</dbReference>
<dbReference type="EMBL" id="QNUL01000012">
    <property type="protein sequence ID" value="REA60074.1"/>
    <property type="molecule type" value="Genomic_DNA"/>
</dbReference>
<dbReference type="Pfam" id="PF00589">
    <property type="entry name" value="Phage_integrase"/>
    <property type="match status" value="1"/>
</dbReference>
<feature type="domain" description="Core-binding (CB)" evidence="7">
    <location>
        <begin position="4"/>
        <end position="97"/>
    </location>
</feature>
<dbReference type="Gene3D" id="1.10.150.130">
    <property type="match status" value="1"/>
</dbReference>
<evidence type="ECO:0000256" key="4">
    <source>
        <dbReference type="ARBA" id="ARBA00023172"/>
    </source>
</evidence>
<dbReference type="InterPro" id="IPR010998">
    <property type="entry name" value="Integrase_recombinase_N"/>
</dbReference>
<dbReference type="GO" id="GO:0007059">
    <property type="term" value="P:chromosome segregation"/>
    <property type="evidence" value="ECO:0007669"/>
    <property type="project" value="UniProtKB-KW"/>
</dbReference>
<protein>
    <submittedName>
        <fullName evidence="8">Integrase</fullName>
    </submittedName>
</protein>
<dbReference type="GO" id="GO:0015074">
    <property type="term" value="P:DNA integration"/>
    <property type="evidence" value="ECO:0007669"/>
    <property type="project" value="UniProtKB-KW"/>
</dbReference>
<dbReference type="InterPro" id="IPR044068">
    <property type="entry name" value="CB"/>
</dbReference>
<gene>
    <name evidence="8" type="ORF">DSL64_15440</name>
</gene>
<feature type="domain" description="Tyr recombinase" evidence="6">
    <location>
        <begin position="121"/>
        <end position="310"/>
    </location>
</feature>
<evidence type="ECO:0000313" key="9">
    <source>
        <dbReference type="Proteomes" id="UP000256373"/>
    </source>
</evidence>
<dbReference type="CDD" id="cd01182">
    <property type="entry name" value="INT_RitC_C_like"/>
    <property type="match status" value="1"/>
</dbReference>
<evidence type="ECO:0000256" key="2">
    <source>
        <dbReference type="ARBA" id="ARBA00022908"/>
    </source>
</evidence>
<evidence type="ECO:0000259" key="6">
    <source>
        <dbReference type="PROSITE" id="PS51898"/>
    </source>
</evidence>
<dbReference type="SUPFAM" id="SSF56349">
    <property type="entry name" value="DNA breaking-rejoining enzymes"/>
    <property type="match status" value="1"/>
</dbReference>
<evidence type="ECO:0000259" key="7">
    <source>
        <dbReference type="PROSITE" id="PS51900"/>
    </source>
</evidence>
<dbReference type="RefSeq" id="WP_115831819.1">
    <property type="nucleotide sequence ID" value="NZ_QNUL01000012.1"/>
</dbReference>
<keyword evidence="3 5" id="KW-0238">DNA-binding</keyword>
<dbReference type="InterPro" id="IPR013762">
    <property type="entry name" value="Integrase-like_cat_sf"/>
</dbReference>
<evidence type="ECO:0000256" key="5">
    <source>
        <dbReference type="PROSITE-ProRule" id="PRU01248"/>
    </source>
</evidence>
<evidence type="ECO:0000256" key="3">
    <source>
        <dbReference type="ARBA" id="ARBA00023125"/>
    </source>
</evidence>
<dbReference type="PANTHER" id="PTHR30349">
    <property type="entry name" value="PHAGE INTEGRASE-RELATED"/>
    <property type="match status" value="1"/>
</dbReference>
<dbReference type="Proteomes" id="UP000256373">
    <property type="component" value="Unassembled WGS sequence"/>
</dbReference>
<name>A0A3D8Y9D2_9BACT</name>
<reference evidence="8 9" key="1">
    <citation type="submission" date="2018-07" db="EMBL/GenBank/DDBJ databases">
        <title>Dyadobacter roseus sp. nov., isolated from rose rhizosphere soil.</title>
        <authorList>
            <person name="Chen L."/>
        </authorList>
    </citation>
    <scope>NUCLEOTIDE SEQUENCE [LARGE SCALE GENOMIC DNA]</scope>
    <source>
        <strain evidence="8 9">RS19</strain>
    </source>
</reference>
<dbReference type="Pfam" id="PF02899">
    <property type="entry name" value="Phage_int_SAM_1"/>
    <property type="match status" value="1"/>
</dbReference>
<dbReference type="PANTHER" id="PTHR30349:SF81">
    <property type="entry name" value="TYROSINE RECOMBINASE XERC"/>
    <property type="match status" value="1"/>
</dbReference>
<dbReference type="GO" id="GO:0003677">
    <property type="term" value="F:DNA binding"/>
    <property type="evidence" value="ECO:0007669"/>
    <property type="project" value="UniProtKB-UniRule"/>
</dbReference>
<evidence type="ECO:0000313" key="8">
    <source>
        <dbReference type="EMBL" id="REA60074.1"/>
    </source>
</evidence>
<keyword evidence="2" id="KW-0229">DNA integration</keyword>
<proteinExistence type="predicted"/>
<keyword evidence="1" id="KW-0159">Chromosome partition</keyword>
<dbReference type="PROSITE" id="PS51900">
    <property type="entry name" value="CB"/>
    <property type="match status" value="1"/>
</dbReference>
<dbReference type="InterPro" id="IPR050090">
    <property type="entry name" value="Tyrosine_recombinase_XerCD"/>
</dbReference>
<dbReference type="AlphaFoldDB" id="A0A3D8Y9D2"/>
<dbReference type="PROSITE" id="PS51898">
    <property type="entry name" value="TYR_RECOMBINASE"/>
    <property type="match status" value="1"/>
</dbReference>
<accession>A0A3D8Y9D2</accession>
<dbReference type="Gene3D" id="1.10.443.10">
    <property type="entry name" value="Intergrase catalytic core"/>
    <property type="match status" value="1"/>
</dbReference>
<keyword evidence="9" id="KW-1185">Reference proteome</keyword>
<sequence length="339" mass="38501">MKTTVFPKYLTDFLTRYLPAERGVSSNTVLSYKDTFMLLITFMKSEKGITAERIEIKDITKNNILAFLDWLHSERGCSDSTRNARLTALHSFFKYLQYEDPMYLHACGQVLSIPLKKTASPTVTYLALDTIKAILDGPDLSQKRGRRDLALLSIMYDTGARVQEIIDLTPAMVRLDSPCTVRLRGKGNKSRIVPLMDAQVGFLRDYMAENDLLEPRAAQHPLFSNSRREKLTRAGISHILSKYVLLAQQRVKDMVKGAVTPHVIRHSKAMHLLQAGVNLVYIRDILGHVSVKTTEIYARADSRKKREALEGAYSEVKPENIPSWLKNNNLMGWLKEFGK</sequence>
<evidence type="ECO:0000256" key="1">
    <source>
        <dbReference type="ARBA" id="ARBA00022829"/>
    </source>
</evidence>
<dbReference type="OrthoDB" id="107900at2"/>
<dbReference type="GO" id="GO:0006310">
    <property type="term" value="P:DNA recombination"/>
    <property type="evidence" value="ECO:0007669"/>
    <property type="project" value="UniProtKB-KW"/>
</dbReference>
<organism evidence="8 9">
    <name type="scientific">Dyadobacter luteus</name>
    <dbReference type="NCBI Taxonomy" id="2259619"/>
    <lineage>
        <taxon>Bacteria</taxon>
        <taxon>Pseudomonadati</taxon>
        <taxon>Bacteroidota</taxon>
        <taxon>Cytophagia</taxon>
        <taxon>Cytophagales</taxon>
        <taxon>Spirosomataceae</taxon>
        <taxon>Dyadobacter</taxon>
    </lineage>
</organism>